<protein>
    <submittedName>
        <fullName evidence="3">Ladinin-1</fullName>
    </submittedName>
</protein>
<evidence type="ECO:0000256" key="1">
    <source>
        <dbReference type="SAM" id="MobiDB-lite"/>
    </source>
</evidence>
<dbReference type="AlphaFoldDB" id="A0A2U3VE54"/>
<name>A0A2U3VE54_ODORO</name>
<dbReference type="OrthoDB" id="9948606at2759"/>
<dbReference type="GO" id="GO:0005198">
    <property type="term" value="F:structural molecule activity"/>
    <property type="evidence" value="ECO:0007669"/>
    <property type="project" value="InterPro"/>
</dbReference>
<organism evidence="2 3">
    <name type="scientific">Odobenus rosmarus divergens</name>
    <name type="common">Pacific walrus</name>
    <dbReference type="NCBI Taxonomy" id="9708"/>
    <lineage>
        <taxon>Eukaryota</taxon>
        <taxon>Metazoa</taxon>
        <taxon>Chordata</taxon>
        <taxon>Craniata</taxon>
        <taxon>Vertebrata</taxon>
        <taxon>Euteleostomi</taxon>
        <taxon>Mammalia</taxon>
        <taxon>Eutheria</taxon>
        <taxon>Laurasiatheria</taxon>
        <taxon>Carnivora</taxon>
        <taxon>Caniformia</taxon>
        <taxon>Pinnipedia</taxon>
        <taxon>Odobenidae</taxon>
        <taxon>Odobenus</taxon>
    </lineage>
</organism>
<feature type="region of interest" description="Disordered" evidence="1">
    <location>
        <begin position="547"/>
        <end position="566"/>
    </location>
</feature>
<evidence type="ECO:0000313" key="2">
    <source>
        <dbReference type="Proteomes" id="UP000245340"/>
    </source>
</evidence>
<feature type="region of interest" description="Disordered" evidence="1">
    <location>
        <begin position="470"/>
        <end position="496"/>
    </location>
</feature>
<gene>
    <name evidence="3" type="primary">LAD1</name>
</gene>
<reference evidence="3" key="1">
    <citation type="submission" date="2025-08" db="UniProtKB">
        <authorList>
            <consortium name="RefSeq"/>
        </authorList>
    </citation>
    <scope>IDENTIFICATION</scope>
</reference>
<feature type="compositionally biased region" description="Basic and acidic residues" evidence="1">
    <location>
        <begin position="130"/>
        <end position="175"/>
    </location>
</feature>
<keyword evidence="2" id="KW-1185">Reference proteome</keyword>
<accession>A0A2U3VE54</accession>
<dbReference type="InterPro" id="IPR017404">
    <property type="entry name" value="Ladinin_1"/>
</dbReference>
<sequence>MAVSRKDWSALSSLARQWTLEDEEEQERERRRRHRNLSSTTDDEAPKLAQNGDAPAAQRLLSVEEAEVPKPRTSASKDEEDDTQAVLRTRQERRQRRQIVDAAQAPSPPEAQEPRDSSGPGQAKQQPLVPKKDGEPPPRRRLSREQRGPWAREEESLAGRESEGGKKEVSEKPAVSEKPPVLGKTLVLGKRLVSEETSISEKALGPEKTSVSEKKSILEKTSVWEKPPAPGKTSDMERRIVSEKASLFEKSLVSEKTQATETKLAPRRAAASGQPQAGGQPASAGSHPPPTTGQKGRALPEESPPSSAKLGEQGAPDPPTVASRLPPITFQVKIPSKEEEVDTPSPTQTTYSSSLKRSSPRTISFRMSPRKDNSETTLTRSASMRLPAGTVKLGEKLERYHTAVQRSESVKSPGSSRTEFFVAPVGVASKRHLFEKELVGQSRAEPASSRKEHLRLSGVVTSRLNLWISRTQESGDQDPQEVQKESAATKRTQWGKKDSSLDVELSGLAGGWDYSATPPPRFPSAVSQQPVLPAPSVVAHDAVWQARGPGSPCHSSAGRLEGLMAG</sequence>
<dbReference type="CTD" id="3898"/>
<proteinExistence type="predicted"/>
<dbReference type="STRING" id="9708.A0A2U3VE54"/>
<dbReference type="PANTHER" id="PTHR12392:SF0">
    <property type="entry name" value="LADININ-1"/>
    <property type="match status" value="1"/>
</dbReference>
<dbReference type="PIRSF" id="PIRSF038144">
    <property type="entry name" value="Ladinin_1"/>
    <property type="match status" value="1"/>
</dbReference>
<feature type="compositionally biased region" description="Low complexity" evidence="1">
    <location>
        <begin position="267"/>
        <end position="286"/>
    </location>
</feature>
<dbReference type="InParanoid" id="A0A2U3VE54"/>
<feature type="region of interest" description="Disordered" evidence="1">
    <location>
        <begin position="1"/>
        <end position="182"/>
    </location>
</feature>
<feature type="compositionally biased region" description="Low complexity" evidence="1">
    <location>
        <begin position="343"/>
        <end position="354"/>
    </location>
</feature>
<dbReference type="KEGG" id="oro:101370073"/>
<dbReference type="RefSeq" id="XP_004392913.1">
    <property type="nucleotide sequence ID" value="XM_004392856.1"/>
</dbReference>
<dbReference type="GeneID" id="101370073"/>
<dbReference type="Proteomes" id="UP000245340">
    <property type="component" value="Unplaced"/>
</dbReference>
<feature type="region of interest" description="Disordered" evidence="1">
    <location>
        <begin position="195"/>
        <end position="380"/>
    </location>
</feature>
<evidence type="ECO:0000313" key="3">
    <source>
        <dbReference type="RefSeq" id="XP_004392913.1"/>
    </source>
</evidence>
<dbReference type="PANTHER" id="PTHR12392">
    <property type="entry name" value="LADININ 1"/>
    <property type="match status" value="1"/>
</dbReference>